<feature type="region of interest" description="Disordered" evidence="1">
    <location>
        <begin position="24"/>
        <end position="63"/>
    </location>
</feature>
<protein>
    <submittedName>
        <fullName evidence="3">Uncharacterized protein</fullName>
    </submittedName>
</protein>
<gene>
    <name evidence="3" type="ORF">DL89DRAFT_255576</name>
</gene>
<dbReference type="RefSeq" id="XP_040745276.1">
    <property type="nucleotide sequence ID" value="XM_040885369.1"/>
</dbReference>
<dbReference type="EMBL" id="MCFD01000003">
    <property type="protein sequence ID" value="ORX71852.1"/>
    <property type="molecule type" value="Genomic_DNA"/>
</dbReference>
<sequence length="294" mass="30863">MKFVSAIALLGLVAQVTVAGRCPVPPASSASSQSSAPAYSSTPAYSASAPTTDAVPTSAPTPAYTSAAESTAAATSSAVSVPPSSTGSDYTTAVPSSVPSGVFQVKAADLDRAVPARVGDGNCSARPTECASNARALSAINKALQKYNITRRSEAVAILSLMAQESADWMFNINHYPEPGRPGQGTRNMMFYNFVEEYAKSLHPEQANALLGAGGEPSDSTKNAVRELVLNDDDSFASGFWFLTHKASSFYNNPAKLIEGSEASFEDYIVNGIGTSMSDTRRQYWNVFNSIITA</sequence>
<evidence type="ECO:0000256" key="1">
    <source>
        <dbReference type="SAM" id="MobiDB-lite"/>
    </source>
</evidence>
<accession>A0A1Y1WEF5</accession>
<organism evidence="3 4">
    <name type="scientific">Linderina pennispora</name>
    <dbReference type="NCBI Taxonomy" id="61395"/>
    <lineage>
        <taxon>Eukaryota</taxon>
        <taxon>Fungi</taxon>
        <taxon>Fungi incertae sedis</taxon>
        <taxon>Zoopagomycota</taxon>
        <taxon>Kickxellomycotina</taxon>
        <taxon>Kickxellomycetes</taxon>
        <taxon>Kickxellales</taxon>
        <taxon>Kickxellaceae</taxon>
        <taxon>Linderina</taxon>
    </lineage>
</organism>
<feature type="compositionally biased region" description="Low complexity" evidence="1">
    <location>
        <begin position="27"/>
        <end position="63"/>
    </location>
</feature>
<feature type="signal peptide" evidence="2">
    <location>
        <begin position="1"/>
        <end position="19"/>
    </location>
</feature>
<keyword evidence="4" id="KW-1185">Reference proteome</keyword>
<feature type="chain" id="PRO_5011965623" evidence="2">
    <location>
        <begin position="20"/>
        <end position="294"/>
    </location>
</feature>
<proteinExistence type="predicted"/>
<dbReference type="Proteomes" id="UP000193922">
    <property type="component" value="Unassembled WGS sequence"/>
</dbReference>
<dbReference type="AlphaFoldDB" id="A0A1Y1WEF5"/>
<evidence type="ECO:0000313" key="3">
    <source>
        <dbReference type="EMBL" id="ORX71852.1"/>
    </source>
</evidence>
<dbReference type="GeneID" id="63802017"/>
<dbReference type="OrthoDB" id="2349272at2759"/>
<keyword evidence="2" id="KW-0732">Signal</keyword>
<evidence type="ECO:0000313" key="4">
    <source>
        <dbReference type="Proteomes" id="UP000193922"/>
    </source>
</evidence>
<reference evidence="3 4" key="1">
    <citation type="submission" date="2016-07" db="EMBL/GenBank/DDBJ databases">
        <title>Pervasive Adenine N6-methylation of Active Genes in Fungi.</title>
        <authorList>
            <consortium name="DOE Joint Genome Institute"/>
            <person name="Mondo S.J."/>
            <person name="Dannebaum R.O."/>
            <person name="Kuo R.C."/>
            <person name="Labutti K."/>
            <person name="Haridas S."/>
            <person name="Kuo A."/>
            <person name="Salamov A."/>
            <person name="Ahrendt S.R."/>
            <person name="Lipzen A."/>
            <person name="Sullivan W."/>
            <person name="Andreopoulos W.B."/>
            <person name="Clum A."/>
            <person name="Lindquist E."/>
            <person name="Daum C."/>
            <person name="Ramamoorthy G.K."/>
            <person name="Gryganskyi A."/>
            <person name="Culley D."/>
            <person name="Magnuson J.K."/>
            <person name="James T.Y."/>
            <person name="O'Malley M.A."/>
            <person name="Stajich J.E."/>
            <person name="Spatafora J.W."/>
            <person name="Visel A."/>
            <person name="Grigoriev I.V."/>
        </authorList>
    </citation>
    <scope>NUCLEOTIDE SEQUENCE [LARGE SCALE GENOMIC DNA]</scope>
    <source>
        <strain evidence="3 4">ATCC 12442</strain>
    </source>
</reference>
<comment type="caution">
    <text evidence="3">The sequence shown here is derived from an EMBL/GenBank/DDBJ whole genome shotgun (WGS) entry which is preliminary data.</text>
</comment>
<evidence type="ECO:0000256" key="2">
    <source>
        <dbReference type="SAM" id="SignalP"/>
    </source>
</evidence>
<name>A0A1Y1WEF5_9FUNG</name>